<dbReference type="PANTHER" id="PTHR12622">
    <property type="entry name" value="DELTEX-RELATED"/>
    <property type="match status" value="1"/>
</dbReference>
<keyword evidence="4 9" id="KW-0808">Transferase</keyword>
<evidence type="ECO:0000313" key="12">
    <source>
        <dbReference type="EMBL" id="PAV70118.1"/>
    </source>
</evidence>
<reference evidence="12 13" key="1">
    <citation type="journal article" date="2017" name="Curr. Biol.">
        <title>Genome architecture and evolution of a unichromosomal asexual nematode.</title>
        <authorList>
            <person name="Fradin H."/>
            <person name="Zegar C."/>
            <person name="Gutwein M."/>
            <person name="Lucas J."/>
            <person name="Kovtun M."/>
            <person name="Corcoran D."/>
            <person name="Baugh L.R."/>
            <person name="Kiontke K."/>
            <person name="Gunsalus K."/>
            <person name="Fitch D.H."/>
            <person name="Piano F."/>
        </authorList>
    </citation>
    <scope>NUCLEOTIDE SEQUENCE [LARGE SCALE GENOMIC DNA]</scope>
    <source>
        <strain evidence="12">PF1309</strain>
    </source>
</reference>
<dbReference type="SUPFAM" id="SSF52949">
    <property type="entry name" value="Macro domain-like"/>
    <property type="match status" value="1"/>
</dbReference>
<comment type="catalytic activity">
    <reaction evidence="1 9">
        <text>S-ubiquitinyl-[E2 ubiquitin-conjugating enzyme]-L-cysteine + [acceptor protein]-L-lysine = [E2 ubiquitin-conjugating enzyme]-L-cysteine + N(6)-ubiquitinyl-[acceptor protein]-L-lysine.</text>
        <dbReference type="EC" id="2.3.2.27"/>
    </reaction>
</comment>
<dbReference type="GO" id="GO:0005737">
    <property type="term" value="C:cytoplasm"/>
    <property type="evidence" value="ECO:0007669"/>
    <property type="project" value="UniProtKB-SubCell"/>
</dbReference>
<organism evidence="12 13">
    <name type="scientific">Diploscapter pachys</name>
    <dbReference type="NCBI Taxonomy" id="2018661"/>
    <lineage>
        <taxon>Eukaryota</taxon>
        <taxon>Metazoa</taxon>
        <taxon>Ecdysozoa</taxon>
        <taxon>Nematoda</taxon>
        <taxon>Chromadorea</taxon>
        <taxon>Rhabditida</taxon>
        <taxon>Rhabditina</taxon>
        <taxon>Rhabditomorpha</taxon>
        <taxon>Rhabditoidea</taxon>
        <taxon>Rhabditidae</taxon>
        <taxon>Diploscapter</taxon>
    </lineage>
</organism>
<comment type="pathway">
    <text evidence="2 9">Protein modification; protein ubiquitination.</text>
</comment>
<dbReference type="PROSITE" id="PS50089">
    <property type="entry name" value="ZF_RING_2"/>
    <property type="match status" value="1"/>
</dbReference>
<comment type="caution">
    <text evidence="12">The sequence shown here is derived from an EMBL/GenBank/DDBJ whole genome shotgun (WGS) entry which is preliminary data.</text>
</comment>
<feature type="domain" description="Macro" evidence="11">
    <location>
        <begin position="10"/>
        <end position="199"/>
    </location>
</feature>
<dbReference type="GO" id="GO:0016567">
    <property type="term" value="P:protein ubiquitination"/>
    <property type="evidence" value="ECO:0007669"/>
    <property type="project" value="UniProtKB-UniRule"/>
</dbReference>
<dbReference type="EC" id="2.3.2.27" evidence="9"/>
<dbReference type="Pfam" id="PF18102">
    <property type="entry name" value="DTC"/>
    <property type="match status" value="1"/>
</dbReference>
<keyword evidence="6 8" id="KW-0863">Zinc-finger</keyword>
<dbReference type="Gene3D" id="3.30.390.130">
    <property type="match status" value="1"/>
</dbReference>
<proteinExistence type="inferred from homology"/>
<evidence type="ECO:0000256" key="1">
    <source>
        <dbReference type="ARBA" id="ARBA00000900"/>
    </source>
</evidence>
<comment type="similarity">
    <text evidence="3 9">Belongs to the Deltex family.</text>
</comment>
<dbReference type="AlphaFoldDB" id="A0A2A2K873"/>
<dbReference type="SMART" id="SM00184">
    <property type="entry name" value="RING"/>
    <property type="match status" value="1"/>
</dbReference>
<evidence type="ECO:0000256" key="6">
    <source>
        <dbReference type="ARBA" id="ARBA00022771"/>
    </source>
</evidence>
<dbReference type="InterPro" id="IPR001841">
    <property type="entry name" value="Znf_RING"/>
</dbReference>
<dbReference type="CDD" id="cd09633">
    <property type="entry name" value="Deltex_C"/>
    <property type="match status" value="1"/>
</dbReference>
<evidence type="ECO:0000313" key="13">
    <source>
        <dbReference type="Proteomes" id="UP000218231"/>
    </source>
</evidence>
<evidence type="ECO:0000256" key="2">
    <source>
        <dbReference type="ARBA" id="ARBA00004906"/>
    </source>
</evidence>
<name>A0A2A2K873_9BILA</name>
<evidence type="ECO:0000256" key="4">
    <source>
        <dbReference type="ARBA" id="ARBA00022679"/>
    </source>
</evidence>
<feature type="domain" description="RING-type" evidence="10">
    <location>
        <begin position="285"/>
        <end position="366"/>
    </location>
</feature>
<dbReference type="InterPro" id="IPR039399">
    <property type="entry name" value="Deltex_C_sf"/>
</dbReference>
<dbReference type="InterPro" id="IPR039398">
    <property type="entry name" value="Deltex_fam"/>
</dbReference>
<dbReference type="InterPro" id="IPR013083">
    <property type="entry name" value="Znf_RING/FYVE/PHD"/>
</dbReference>
<dbReference type="Gene3D" id="3.40.220.10">
    <property type="entry name" value="Leucine Aminopeptidase, subunit E, domain 1"/>
    <property type="match status" value="1"/>
</dbReference>
<protein>
    <recommendedName>
        <fullName evidence="9">E3 ubiquitin-protein ligase</fullName>
        <ecNumber evidence="9">2.3.2.27</ecNumber>
    </recommendedName>
</protein>
<accession>A0A2A2K873</accession>
<dbReference type="SUPFAM" id="SSF57850">
    <property type="entry name" value="RING/U-box"/>
    <property type="match status" value="1"/>
</dbReference>
<keyword evidence="7 9" id="KW-0862">Zinc</keyword>
<dbReference type="InterPro" id="IPR002589">
    <property type="entry name" value="Macro_dom"/>
</dbReference>
<dbReference type="OrthoDB" id="527344at2759"/>
<dbReference type="Gene3D" id="3.30.40.10">
    <property type="entry name" value="Zinc/RING finger domain, C3HC4 (zinc finger)"/>
    <property type="match status" value="1"/>
</dbReference>
<dbReference type="GO" id="GO:0061630">
    <property type="term" value="F:ubiquitin protein ligase activity"/>
    <property type="evidence" value="ECO:0007669"/>
    <property type="project" value="UniProtKB-UniRule"/>
</dbReference>
<dbReference type="STRING" id="2018661.A0A2A2K873"/>
<evidence type="ECO:0000256" key="9">
    <source>
        <dbReference type="RuleBase" id="RU367105"/>
    </source>
</evidence>
<dbReference type="UniPathway" id="UPA00143"/>
<gene>
    <name evidence="12" type="ORF">WR25_09687</name>
</gene>
<dbReference type="PROSITE" id="PS51154">
    <property type="entry name" value="MACRO"/>
    <property type="match status" value="1"/>
</dbReference>
<dbReference type="EMBL" id="LIAE01009358">
    <property type="protein sequence ID" value="PAV70118.1"/>
    <property type="molecule type" value="Genomic_DNA"/>
</dbReference>
<dbReference type="InterPro" id="IPR039396">
    <property type="entry name" value="Deltex_C"/>
</dbReference>
<dbReference type="Proteomes" id="UP000218231">
    <property type="component" value="Unassembled WGS sequence"/>
</dbReference>
<evidence type="ECO:0000259" key="10">
    <source>
        <dbReference type="PROSITE" id="PS50089"/>
    </source>
</evidence>
<comment type="subcellular location">
    <subcellularLocation>
        <location evidence="9">Cytoplasm</location>
    </subcellularLocation>
</comment>
<evidence type="ECO:0000256" key="7">
    <source>
        <dbReference type="ARBA" id="ARBA00022833"/>
    </source>
</evidence>
<keyword evidence="9" id="KW-0963">Cytoplasm</keyword>
<keyword evidence="5 9" id="KW-0479">Metal-binding</keyword>
<keyword evidence="13" id="KW-1185">Reference proteome</keyword>
<dbReference type="GO" id="GO:0008270">
    <property type="term" value="F:zinc ion binding"/>
    <property type="evidence" value="ECO:0007669"/>
    <property type="project" value="UniProtKB-KW"/>
</dbReference>
<evidence type="ECO:0000256" key="5">
    <source>
        <dbReference type="ARBA" id="ARBA00022723"/>
    </source>
</evidence>
<evidence type="ECO:0000256" key="3">
    <source>
        <dbReference type="ARBA" id="ARBA00009413"/>
    </source>
</evidence>
<dbReference type="GO" id="GO:0007219">
    <property type="term" value="P:Notch signaling pathway"/>
    <property type="evidence" value="ECO:0007669"/>
    <property type="project" value="InterPro"/>
</dbReference>
<dbReference type="InterPro" id="IPR043472">
    <property type="entry name" value="Macro_dom-like"/>
</dbReference>
<evidence type="ECO:0000256" key="8">
    <source>
        <dbReference type="PROSITE-ProRule" id="PRU00175"/>
    </source>
</evidence>
<sequence>MARQDKIAEFNVFKTQRMRGMPLNVQLGDILQTGRDCAAIALTISKTLTPSSSSLKRIKAEVGGTLSFKEKLNNAKLAFHSRPGHGDVLALDFTDTDFGKFVFLAVHPTADTVDNCYKKLLELCTRKRLSSLVLPCIGSGNSSRTARQSGLLSSNCAASLTKAINHSVLKREFSLKTIKIVDRKEQMLRKFVEVLDEKLKNKQIVEDEETEESEGDTTIGTMSLLDEDDSDEGEVLVVHTGNIMQAQDGVQGPMQDSIDMHGWTQDERTAAQYVHFDITPGSDMCAICISSLADVGNETLLEMKDQQESLDQSDEASSALVGSTAVAASARLVHPVAIKSCQHQFHFGCFVSLVAHSSNKFCPTCRKHFAFPQGDMPLGSTMAHVYENGILPGFEGTSNGTILIIYQVPSGIQGPTHIRPGHRYYGTIRYCYLPRSVEGLKVLRLLQKAFECRLTFTVGDSITSGARNVAVWNGIHHKTSTNGGPAHYGYPDSDYLARVTEELAQAGITEDMLDQPFSQSD</sequence>
<evidence type="ECO:0000259" key="11">
    <source>
        <dbReference type="PROSITE" id="PS51154"/>
    </source>
</evidence>